<dbReference type="Proteomes" id="UP000823603">
    <property type="component" value="Unassembled WGS sequence"/>
</dbReference>
<dbReference type="GO" id="GO:0017004">
    <property type="term" value="P:cytochrome complex assembly"/>
    <property type="evidence" value="ECO:0007669"/>
    <property type="project" value="UniProtKB-KW"/>
</dbReference>
<feature type="chain" id="PRO_5038542849" evidence="6">
    <location>
        <begin position="22"/>
        <end position="1105"/>
    </location>
</feature>
<dbReference type="SUPFAM" id="SSF52096">
    <property type="entry name" value="ClpP/crotonase"/>
    <property type="match status" value="1"/>
</dbReference>
<evidence type="ECO:0000256" key="5">
    <source>
        <dbReference type="SAM" id="Phobius"/>
    </source>
</evidence>
<dbReference type="EMBL" id="JADIMB010000130">
    <property type="protein sequence ID" value="MBO8471887.1"/>
    <property type="molecule type" value="Genomic_DNA"/>
</dbReference>
<dbReference type="Gene3D" id="3.90.226.10">
    <property type="entry name" value="2-enoyl-CoA Hydratase, Chain A, domain 1"/>
    <property type="match status" value="1"/>
</dbReference>
<dbReference type="InterPro" id="IPR050553">
    <property type="entry name" value="Thioredoxin_ResA/DsbE_sf"/>
</dbReference>
<keyword evidence="5" id="KW-0812">Transmembrane</keyword>
<keyword evidence="5" id="KW-1133">Transmembrane helix</keyword>
<proteinExistence type="predicted"/>
<feature type="transmembrane region" description="Helical" evidence="5">
    <location>
        <begin position="721"/>
        <end position="742"/>
    </location>
</feature>
<keyword evidence="6" id="KW-0732">Signal</keyword>
<keyword evidence="4" id="KW-0676">Redox-active center</keyword>
<dbReference type="AlphaFoldDB" id="A0A9D9NFN5"/>
<dbReference type="GO" id="GO:0030313">
    <property type="term" value="C:cell envelope"/>
    <property type="evidence" value="ECO:0007669"/>
    <property type="project" value="UniProtKB-SubCell"/>
</dbReference>
<keyword evidence="3" id="KW-1015">Disulfide bond</keyword>
<dbReference type="PANTHER" id="PTHR42852:SF6">
    <property type="entry name" value="THIOL:DISULFIDE INTERCHANGE PROTEIN DSBE"/>
    <property type="match status" value="1"/>
</dbReference>
<name>A0A9D9NFN5_9BACT</name>
<dbReference type="CDD" id="cd02966">
    <property type="entry name" value="TlpA_like_family"/>
    <property type="match status" value="1"/>
</dbReference>
<keyword evidence="5" id="KW-0472">Membrane</keyword>
<dbReference type="PROSITE" id="PS00194">
    <property type="entry name" value="THIOREDOXIN_1"/>
    <property type="match status" value="1"/>
</dbReference>
<dbReference type="InterPro" id="IPR029045">
    <property type="entry name" value="ClpP/crotonase-like_dom_sf"/>
</dbReference>
<dbReference type="GO" id="GO:0006508">
    <property type="term" value="P:proteolysis"/>
    <property type="evidence" value="ECO:0007669"/>
    <property type="project" value="InterPro"/>
</dbReference>
<dbReference type="InterPro" id="IPR017937">
    <property type="entry name" value="Thioredoxin_CS"/>
</dbReference>
<dbReference type="PROSITE" id="PS51352">
    <property type="entry name" value="THIOREDOXIN_2"/>
    <property type="match status" value="1"/>
</dbReference>
<dbReference type="InterPro" id="IPR036249">
    <property type="entry name" value="Thioredoxin-like_sf"/>
</dbReference>
<dbReference type="Pfam" id="PF13905">
    <property type="entry name" value="Thioredoxin_8"/>
    <property type="match status" value="1"/>
</dbReference>
<gene>
    <name evidence="8" type="ORF">IAB82_08870</name>
</gene>
<dbReference type="Pfam" id="PF03572">
    <property type="entry name" value="Peptidase_S41"/>
    <property type="match status" value="1"/>
</dbReference>
<protein>
    <submittedName>
        <fullName evidence="8">Redoxin domain-containing protein</fullName>
    </submittedName>
</protein>
<evidence type="ECO:0000256" key="1">
    <source>
        <dbReference type="ARBA" id="ARBA00004196"/>
    </source>
</evidence>
<dbReference type="SMART" id="SM00245">
    <property type="entry name" value="TSPc"/>
    <property type="match status" value="1"/>
</dbReference>
<evidence type="ECO:0000256" key="3">
    <source>
        <dbReference type="ARBA" id="ARBA00023157"/>
    </source>
</evidence>
<evidence type="ECO:0000256" key="6">
    <source>
        <dbReference type="SAM" id="SignalP"/>
    </source>
</evidence>
<dbReference type="InterPro" id="IPR012336">
    <property type="entry name" value="Thioredoxin-like_fold"/>
</dbReference>
<evidence type="ECO:0000256" key="2">
    <source>
        <dbReference type="ARBA" id="ARBA00022748"/>
    </source>
</evidence>
<organism evidence="8 9">
    <name type="scientific">Candidatus Cryptobacteroides faecavium</name>
    <dbReference type="NCBI Taxonomy" id="2840762"/>
    <lineage>
        <taxon>Bacteria</taxon>
        <taxon>Pseudomonadati</taxon>
        <taxon>Bacteroidota</taxon>
        <taxon>Bacteroidia</taxon>
        <taxon>Bacteroidales</taxon>
        <taxon>Candidatus Cryptobacteroides</taxon>
    </lineage>
</organism>
<dbReference type="SUPFAM" id="SSF52833">
    <property type="entry name" value="Thioredoxin-like"/>
    <property type="match status" value="1"/>
</dbReference>
<dbReference type="Gene3D" id="3.40.30.10">
    <property type="entry name" value="Glutaredoxin"/>
    <property type="match status" value="1"/>
</dbReference>
<feature type="transmembrane region" description="Helical" evidence="5">
    <location>
        <begin position="690"/>
        <end position="709"/>
    </location>
</feature>
<comment type="subcellular location">
    <subcellularLocation>
        <location evidence="1">Cell envelope</location>
    </subcellularLocation>
</comment>
<evidence type="ECO:0000259" key="7">
    <source>
        <dbReference type="PROSITE" id="PS51352"/>
    </source>
</evidence>
<feature type="signal peptide" evidence="6">
    <location>
        <begin position="1"/>
        <end position="21"/>
    </location>
</feature>
<evidence type="ECO:0000313" key="8">
    <source>
        <dbReference type="EMBL" id="MBO8471887.1"/>
    </source>
</evidence>
<dbReference type="InterPro" id="IPR005151">
    <property type="entry name" value="Tail-specific_protease"/>
</dbReference>
<evidence type="ECO:0000256" key="4">
    <source>
        <dbReference type="ARBA" id="ARBA00023284"/>
    </source>
</evidence>
<reference evidence="8" key="1">
    <citation type="submission" date="2020-10" db="EMBL/GenBank/DDBJ databases">
        <authorList>
            <person name="Gilroy R."/>
        </authorList>
    </citation>
    <scope>NUCLEOTIDE SEQUENCE</scope>
    <source>
        <strain evidence="8">B2-22910</strain>
    </source>
</reference>
<comment type="caution">
    <text evidence="8">The sequence shown here is derived from an EMBL/GenBank/DDBJ whole genome shotgun (WGS) entry which is preliminary data.</text>
</comment>
<feature type="domain" description="Thioredoxin" evidence="7">
    <location>
        <begin position="970"/>
        <end position="1105"/>
    </location>
</feature>
<dbReference type="GO" id="GO:0008236">
    <property type="term" value="F:serine-type peptidase activity"/>
    <property type="evidence" value="ECO:0007669"/>
    <property type="project" value="InterPro"/>
</dbReference>
<dbReference type="PANTHER" id="PTHR42852">
    <property type="entry name" value="THIOL:DISULFIDE INTERCHANGE PROTEIN DSBE"/>
    <property type="match status" value="1"/>
</dbReference>
<evidence type="ECO:0000313" key="9">
    <source>
        <dbReference type="Proteomes" id="UP000823603"/>
    </source>
</evidence>
<reference evidence="8" key="2">
    <citation type="journal article" date="2021" name="PeerJ">
        <title>Extensive microbial diversity within the chicken gut microbiome revealed by metagenomics and culture.</title>
        <authorList>
            <person name="Gilroy R."/>
            <person name="Ravi A."/>
            <person name="Getino M."/>
            <person name="Pursley I."/>
            <person name="Horton D.L."/>
            <person name="Alikhan N.F."/>
            <person name="Baker D."/>
            <person name="Gharbi K."/>
            <person name="Hall N."/>
            <person name="Watson M."/>
            <person name="Adriaenssens E.M."/>
            <person name="Foster-Nyarko E."/>
            <person name="Jarju S."/>
            <person name="Secka A."/>
            <person name="Antonio M."/>
            <person name="Oren A."/>
            <person name="Chaudhuri R.R."/>
            <person name="La Ragione R."/>
            <person name="Hildebrand F."/>
            <person name="Pallen M.J."/>
        </authorList>
    </citation>
    <scope>NUCLEOTIDE SEQUENCE</scope>
    <source>
        <strain evidence="8">B2-22910</strain>
    </source>
</reference>
<accession>A0A9D9NFN5</accession>
<dbReference type="InterPro" id="IPR013766">
    <property type="entry name" value="Thioredoxin_domain"/>
</dbReference>
<keyword evidence="2" id="KW-0201">Cytochrome c-type biogenesis</keyword>
<sequence length="1105" mass="122843">MKTVHLCAAAIALLAPLTLSAEPSPEPWLWPVSGQSAGEGLLYVPQQYIGDELVFDEMFIGATPGTVIVAPADGTLDAFHVGYSTTLSSSVSFREEGDTFNALLSKFRSAENLKVPPRYVTGSVGITLPDGRKIWLQGIEGDVKFKTGMKISRGDTLGVSGWAYKGIAEPHICISVSTRKGTSDDPMTPFGLETTFEAPGEFKIPETLTAEQAAEDFGILMDSYREAYPSLYDVVSWEELAAFDSLKREEMKDGCTYWDFRRIVGESAALVHDSHLAVKTPYPDTGQDNRMPNIFPGKIGDSLVVVRVVPGYEKYLRKRIVSINGVPAQERIKELGEYITGGYDADSRSYLDFVMAVAWNYYFADSPKELKTLGITHFVFSDGEELHDKPIPQRQFIRKGWTPKTTLDLDYVHREYVKYRESPYVFDILNDSTAYFGLSTFDLDDMQVEAMADSVKKYSHYPYMVIDMRNNAGGDVEVIDRLLGWFLDKPSVPLDGYAKVNKTGGFGCFKWSLNYSPDMEIFPEFVPEEGKDGFYSRGESKVIMPDSLLNYTGKLYVLTDETSISAATIFPATLVRNHRAVTVGRETRSGYHFMTALKFADIRLPNSGIVVRIPLVKEVFDETVTERTPEGRGLLPDYPVPLSYEEVFTAENDIVLEHALDLIAEGRYLGDNPFAEADALKAEKGGGRTLAVVIAAAAVCLAVLAVVLLRRRKNLRGTAGTMMLCLALLLPLAGCSGNKGVYTVNGNVRTLPDSTCLLLYRLTDDGYLSAVDTAYSLSGRFTLSCPLDSAAEMTLLSRDLNSMLLTLYAEPGKTASVSGSDNFLFTWNVRSNVPLQKEAERYKDNVRAEYRRLQMLDAREDSIYTELGKNPGVPFDTAAVRRQAAAIEHEADSLDFVIYDRTLDLLGKSSVSDIYFDRLSDIAMMIGYYPDKYGALRGKALDRYGRLPDGYRDCPEGKEMYQYLSVEKRVKPGDRFVDGEFADIGGGTRTISSFLGKYVLLDFWAHWCGPCLRSIPELKAIHEEFGDRLDIVSLSEDPEERWKQASAEHGIVWANLNYSGNVAFKLTYGVSGIPAYFLISSDGLIVDAWSGYFEGVIREHIGKFL</sequence>